<evidence type="ECO:0000256" key="10">
    <source>
        <dbReference type="ARBA" id="ARBA00023237"/>
    </source>
</evidence>
<dbReference type="PANTHER" id="PTHR32552:SF81">
    <property type="entry name" value="TONB-DEPENDENT OUTER MEMBRANE RECEPTOR"/>
    <property type="match status" value="1"/>
</dbReference>
<evidence type="ECO:0000256" key="5">
    <source>
        <dbReference type="ARBA" id="ARBA00022692"/>
    </source>
</evidence>
<dbReference type="PROSITE" id="PS52016">
    <property type="entry name" value="TONB_DEPENDENT_REC_3"/>
    <property type="match status" value="1"/>
</dbReference>
<evidence type="ECO:0000313" key="17">
    <source>
        <dbReference type="Proteomes" id="UP000282106"/>
    </source>
</evidence>
<comment type="similarity">
    <text evidence="11 12">Belongs to the TonB-dependent receptor family.</text>
</comment>
<dbReference type="InterPro" id="IPR000531">
    <property type="entry name" value="Beta-barrel_TonB"/>
</dbReference>
<keyword evidence="16" id="KW-0675">Receptor</keyword>
<keyword evidence="7" id="KW-0406">Ion transport</keyword>
<dbReference type="InterPro" id="IPR012910">
    <property type="entry name" value="Plug_dom"/>
</dbReference>
<evidence type="ECO:0000256" key="11">
    <source>
        <dbReference type="PROSITE-ProRule" id="PRU01360"/>
    </source>
</evidence>
<protein>
    <submittedName>
        <fullName evidence="16">TonB-dependent receptor</fullName>
    </submittedName>
</protein>
<keyword evidence="8 12" id="KW-0798">TonB box</keyword>
<dbReference type="GO" id="GO:0006826">
    <property type="term" value="P:iron ion transport"/>
    <property type="evidence" value="ECO:0007669"/>
    <property type="project" value="UniProtKB-KW"/>
</dbReference>
<dbReference type="PANTHER" id="PTHR32552">
    <property type="entry name" value="FERRICHROME IRON RECEPTOR-RELATED"/>
    <property type="match status" value="1"/>
</dbReference>
<feature type="domain" description="TonB-dependent receptor-like beta-barrel" evidence="14">
    <location>
        <begin position="319"/>
        <end position="785"/>
    </location>
</feature>
<evidence type="ECO:0000259" key="14">
    <source>
        <dbReference type="Pfam" id="PF00593"/>
    </source>
</evidence>
<evidence type="ECO:0000256" key="9">
    <source>
        <dbReference type="ARBA" id="ARBA00023136"/>
    </source>
</evidence>
<keyword evidence="6" id="KW-0408">Iron</keyword>
<dbReference type="Pfam" id="PF07715">
    <property type="entry name" value="Plug"/>
    <property type="match status" value="1"/>
</dbReference>
<dbReference type="InParanoid" id="A0A3N0VLK6"/>
<reference evidence="16 17" key="1">
    <citation type="submission" date="2018-10" db="EMBL/GenBank/DDBJ databases">
        <authorList>
            <person name="Chen W.-M."/>
        </authorList>
    </citation>
    <scope>NUCLEOTIDE SEQUENCE [LARGE SCALE GENOMIC DNA]</scope>
    <source>
        <strain evidence="16 17">THS-13</strain>
    </source>
</reference>
<accession>A0A3N0VLK6</accession>
<evidence type="ECO:0000256" key="4">
    <source>
        <dbReference type="ARBA" id="ARBA00022496"/>
    </source>
</evidence>
<dbReference type="InterPro" id="IPR036942">
    <property type="entry name" value="Beta-barrel_TonB_sf"/>
</dbReference>
<dbReference type="InterPro" id="IPR039426">
    <property type="entry name" value="TonB-dep_rcpt-like"/>
</dbReference>
<keyword evidence="10 11" id="KW-0998">Cell outer membrane</keyword>
<dbReference type="Proteomes" id="UP000282106">
    <property type="component" value="Unassembled WGS sequence"/>
</dbReference>
<dbReference type="CDD" id="cd01347">
    <property type="entry name" value="ligand_gated_channel"/>
    <property type="match status" value="1"/>
</dbReference>
<evidence type="ECO:0000256" key="6">
    <source>
        <dbReference type="ARBA" id="ARBA00023004"/>
    </source>
</evidence>
<keyword evidence="17" id="KW-1185">Reference proteome</keyword>
<organism evidence="16 17">
    <name type="scientific">Stagnimonas aquatica</name>
    <dbReference type="NCBI Taxonomy" id="2689987"/>
    <lineage>
        <taxon>Bacteria</taxon>
        <taxon>Pseudomonadati</taxon>
        <taxon>Pseudomonadota</taxon>
        <taxon>Gammaproteobacteria</taxon>
        <taxon>Nevskiales</taxon>
        <taxon>Nevskiaceae</taxon>
        <taxon>Stagnimonas</taxon>
    </lineage>
</organism>
<dbReference type="SUPFAM" id="SSF56935">
    <property type="entry name" value="Porins"/>
    <property type="match status" value="1"/>
</dbReference>
<evidence type="ECO:0000256" key="7">
    <source>
        <dbReference type="ARBA" id="ARBA00023065"/>
    </source>
</evidence>
<dbReference type="Pfam" id="PF00593">
    <property type="entry name" value="TonB_dep_Rec_b-barrel"/>
    <property type="match status" value="1"/>
</dbReference>
<feature type="chain" id="PRO_5018338531" evidence="13">
    <location>
        <begin position="20"/>
        <end position="822"/>
    </location>
</feature>
<comment type="caution">
    <text evidence="16">The sequence shown here is derived from an EMBL/GenBank/DDBJ whole genome shotgun (WGS) entry which is preliminary data.</text>
</comment>
<evidence type="ECO:0000256" key="12">
    <source>
        <dbReference type="RuleBase" id="RU003357"/>
    </source>
</evidence>
<keyword evidence="4" id="KW-0410">Iron transport</keyword>
<evidence type="ECO:0000256" key="8">
    <source>
        <dbReference type="ARBA" id="ARBA00023077"/>
    </source>
</evidence>
<keyword evidence="3 11" id="KW-1134">Transmembrane beta strand</keyword>
<proteinExistence type="inferred from homology"/>
<sequence length="822" mass="89670">MTRQLLCLGLLFASLEVSAQEAATSEALPTLEVQALPEPERPAAAAEAAQNPAALDTVVVTARRKKEKVEVVPISMTVLDGGKLAEAGLFRPQDIQERVPGLVVSVPNPRLTSYTIRGLGSSSANDGLESSVGLFLDGVYLGRQGLSVFDLVDLDRVEVLRGPQGTLFGKNTTAGAFNIVTKAPTPEFEARAEATRGNYGARQYRGSLNGGLIGETLSGRLTGYLTRRDGLIENRYDGRDFNDQRKGGVRGQLLWAPVENFSSRLIYEYADAHEDCCAFALTSLREATRQRDAYMEYQREAIAPYARVVQDDSQIASVVRQKAVSNEINWTLDNGLTLTSISAWRDWRFTPYNDDATTMRLIPLTGVINEHQQLSQELRATFKAGDFDFLGGLYYLRQELDSRERNVLGRDLIPWVFGGIIRQNLLPGATRSNSGFLIDLIAPGANVEGTTIRSTAEQTTDSAALFGSVDWHLTPQFDASLGLRYTHENKEATVSRSRSALNTGGDPSQPLELPGALLGVLGLQDPRNLLLDVVLDQIAGGDYARASQRSEGELSGQLALGYQWRPNVRGYFTLARGYKGGGINLGVIGPSVGETFEPETATSVELGVKSSFLRRRLGLNAAVYHTAVRDYQALTFDNEQTLIPNPRQVNVLNVGKVRLQGAELEGRARLWSSLGLRAGIAYSRAVTLDFTNAPNEDDRANTKDLSGQRLYNAPILTATAGIEQALPLSAALALYSGLDYSYRSDYYGTVEHGRGSKTEAYSLTNLRLGLRHARGLDVSVWVRNLFDEDYLAAINPIYGVGEYGAIPGDPRTVGVSLRANFE</sequence>
<gene>
    <name evidence="16" type="ORF">ED208_03660</name>
</gene>
<keyword evidence="5 11" id="KW-0812">Transmembrane</keyword>
<comment type="subcellular location">
    <subcellularLocation>
        <location evidence="1 11">Cell outer membrane</location>
        <topology evidence="1 11">Multi-pass membrane protein</topology>
    </subcellularLocation>
</comment>
<evidence type="ECO:0000256" key="1">
    <source>
        <dbReference type="ARBA" id="ARBA00004571"/>
    </source>
</evidence>
<keyword evidence="13" id="KW-0732">Signal</keyword>
<dbReference type="RefSeq" id="WP_123210484.1">
    <property type="nucleotide sequence ID" value="NZ_RJVO01000001.1"/>
</dbReference>
<keyword evidence="9 11" id="KW-0472">Membrane</keyword>
<dbReference type="GO" id="GO:0009279">
    <property type="term" value="C:cell outer membrane"/>
    <property type="evidence" value="ECO:0007669"/>
    <property type="project" value="UniProtKB-SubCell"/>
</dbReference>
<name>A0A3N0VLK6_9GAMM</name>
<evidence type="ECO:0000256" key="13">
    <source>
        <dbReference type="SAM" id="SignalP"/>
    </source>
</evidence>
<evidence type="ECO:0000256" key="2">
    <source>
        <dbReference type="ARBA" id="ARBA00022448"/>
    </source>
</evidence>
<dbReference type="EMBL" id="RJVO01000001">
    <property type="protein sequence ID" value="ROH93629.1"/>
    <property type="molecule type" value="Genomic_DNA"/>
</dbReference>
<evidence type="ECO:0000259" key="15">
    <source>
        <dbReference type="Pfam" id="PF07715"/>
    </source>
</evidence>
<keyword evidence="2 11" id="KW-0813">Transport</keyword>
<dbReference type="AlphaFoldDB" id="A0A3N0VLK6"/>
<evidence type="ECO:0000256" key="3">
    <source>
        <dbReference type="ARBA" id="ARBA00022452"/>
    </source>
</evidence>
<feature type="domain" description="TonB-dependent receptor plug" evidence="15">
    <location>
        <begin position="71"/>
        <end position="176"/>
    </location>
</feature>
<dbReference type="Gene3D" id="2.40.170.20">
    <property type="entry name" value="TonB-dependent receptor, beta-barrel domain"/>
    <property type="match status" value="1"/>
</dbReference>
<feature type="signal peptide" evidence="13">
    <location>
        <begin position="1"/>
        <end position="19"/>
    </location>
</feature>
<evidence type="ECO:0000313" key="16">
    <source>
        <dbReference type="EMBL" id="ROH93629.1"/>
    </source>
</evidence>